<keyword evidence="5" id="KW-1185">Reference proteome</keyword>
<protein>
    <recommendedName>
        <fullName evidence="3">SCP domain-containing protein</fullName>
    </recommendedName>
</protein>
<name>A0A9P3PI22_LYOSH</name>
<dbReference type="InterPro" id="IPR035940">
    <property type="entry name" value="CAP_sf"/>
</dbReference>
<dbReference type="PRINTS" id="PR00837">
    <property type="entry name" value="V5TPXLIKE"/>
</dbReference>
<dbReference type="AlphaFoldDB" id="A0A9P3PI22"/>
<evidence type="ECO:0000256" key="2">
    <source>
        <dbReference type="SAM" id="SignalP"/>
    </source>
</evidence>
<evidence type="ECO:0000256" key="1">
    <source>
        <dbReference type="SAM" id="MobiDB-lite"/>
    </source>
</evidence>
<feature type="signal peptide" evidence="2">
    <location>
        <begin position="1"/>
        <end position="22"/>
    </location>
</feature>
<dbReference type="SMART" id="SM00198">
    <property type="entry name" value="SCP"/>
    <property type="match status" value="1"/>
</dbReference>
<accession>A0A9P3PI22</accession>
<dbReference type="InterPro" id="IPR001283">
    <property type="entry name" value="CRISP-related"/>
</dbReference>
<feature type="region of interest" description="Disordered" evidence="1">
    <location>
        <begin position="148"/>
        <end position="210"/>
    </location>
</feature>
<dbReference type="Gene3D" id="3.40.33.10">
    <property type="entry name" value="CAP"/>
    <property type="match status" value="1"/>
</dbReference>
<dbReference type="SUPFAM" id="SSF55797">
    <property type="entry name" value="PR-1-like"/>
    <property type="match status" value="1"/>
</dbReference>
<sequence>MTRLASLLSVALLVAALPGGLAGPACAKKHFKAGDCVQKCRSKWGWPGRTMGTDHWGGVMKKANSTESPDAALSKACGIEATQTSVPTQPVANAQTGSLTVPSSIATTSSAAVVSHTSAAASSVTKQGGFSSSSSVVHSASSIVKPVTSTAIPAPPKTTPSSPPPPVTSSSTHRFVPQTTSAPQPRPSTTKAPVQSTPPSTGGTSSGTLNSDIQAYLSAHNTVRANHGAAPLTWSDDLASKAQEWADGCVFQHSGGKFGRLGENLAAGTGSYSIQEAVKSWTDEVSQYDPSNPQPSHFTQVVWKATTQVGCAVQSCDGIFDPKFGKAQFYVCEYSPAGNVIGQFAQNVQA</sequence>
<dbReference type="InterPro" id="IPR014044">
    <property type="entry name" value="CAP_dom"/>
</dbReference>
<organism evidence="4 5">
    <name type="scientific">Lyophyllum shimeji</name>
    <name type="common">Hon-shimeji</name>
    <name type="synonym">Tricholoma shimeji</name>
    <dbReference type="NCBI Taxonomy" id="47721"/>
    <lineage>
        <taxon>Eukaryota</taxon>
        <taxon>Fungi</taxon>
        <taxon>Dikarya</taxon>
        <taxon>Basidiomycota</taxon>
        <taxon>Agaricomycotina</taxon>
        <taxon>Agaricomycetes</taxon>
        <taxon>Agaricomycetidae</taxon>
        <taxon>Agaricales</taxon>
        <taxon>Tricholomatineae</taxon>
        <taxon>Lyophyllaceae</taxon>
        <taxon>Lyophyllum</taxon>
    </lineage>
</organism>
<feature type="compositionally biased region" description="Low complexity" evidence="1">
    <location>
        <begin position="197"/>
        <end position="208"/>
    </location>
</feature>
<comment type="caution">
    <text evidence="4">The sequence shown here is derived from an EMBL/GenBank/DDBJ whole genome shotgun (WGS) entry which is preliminary data.</text>
</comment>
<gene>
    <name evidence="4" type="ORF">LshimejAT787_0306160</name>
</gene>
<dbReference type="EMBL" id="BRPK01000003">
    <property type="protein sequence ID" value="GLB36328.1"/>
    <property type="molecule type" value="Genomic_DNA"/>
</dbReference>
<dbReference type="PANTHER" id="PTHR10334">
    <property type="entry name" value="CYSTEINE-RICH SECRETORY PROTEIN-RELATED"/>
    <property type="match status" value="1"/>
</dbReference>
<feature type="domain" description="SCP" evidence="3">
    <location>
        <begin position="211"/>
        <end position="342"/>
    </location>
</feature>
<dbReference type="OrthoDB" id="337038at2759"/>
<feature type="compositionally biased region" description="Polar residues" evidence="1">
    <location>
        <begin position="177"/>
        <end position="195"/>
    </location>
</feature>
<proteinExistence type="predicted"/>
<feature type="chain" id="PRO_5040506386" description="SCP domain-containing protein" evidence="2">
    <location>
        <begin position="23"/>
        <end position="350"/>
    </location>
</feature>
<dbReference type="Pfam" id="PF00188">
    <property type="entry name" value="CAP"/>
    <property type="match status" value="1"/>
</dbReference>
<reference evidence="4" key="1">
    <citation type="submission" date="2022-07" db="EMBL/GenBank/DDBJ databases">
        <title>The genome of Lyophyllum shimeji provides insight into the initial evolution of ectomycorrhizal fungal genome.</title>
        <authorList>
            <person name="Kobayashi Y."/>
            <person name="Shibata T."/>
            <person name="Hirakawa H."/>
            <person name="Shigenobu S."/>
            <person name="Nishiyama T."/>
            <person name="Yamada A."/>
            <person name="Hasebe M."/>
            <person name="Kawaguchi M."/>
        </authorList>
    </citation>
    <scope>NUCLEOTIDE SEQUENCE</scope>
    <source>
        <strain evidence="4">AT787</strain>
    </source>
</reference>
<evidence type="ECO:0000259" key="3">
    <source>
        <dbReference type="SMART" id="SM00198"/>
    </source>
</evidence>
<feature type="compositionally biased region" description="Pro residues" evidence="1">
    <location>
        <begin position="153"/>
        <end position="167"/>
    </location>
</feature>
<evidence type="ECO:0000313" key="5">
    <source>
        <dbReference type="Proteomes" id="UP001063166"/>
    </source>
</evidence>
<evidence type="ECO:0000313" key="4">
    <source>
        <dbReference type="EMBL" id="GLB36328.1"/>
    </source>
</evidence>
<keyword evidence="2" id="KW-0732">Signal</keyword>
<dbReference type="Proteomes" id="UP001063166">
    <property type="component" value="Unassembled WGS sequence"/>
</dbReference>